<dbReference type="Proteomes" id="UP001345963">
    <property type="component" value="Unassembled WGS sequence"/>
</dbReference>
<sequence length="319" mass="35426">MYPPLMKLADEQQASAIDLWVQQQMVEALRNLSNVLKVLPSPLLLEEEMEQEAAQHQGHQGGCLFLVPQLQLSLLPVLVSPAAPLAVHRRNHKAASTLVPWDLPDTSTPFCCLLEVLSPDHSSALHSRDSHARASLFTSPACCSREISDEGVQVDLPLSTSPEPHQGFSRFPRCPPELLRRFWLFIAAVSIVSATTKVSLTFLNESSMTLLSPNYPDSFPNDYVMEWYFQVPNKHKAAIRLLNQTQPTCAKKETGMEYSRGAIKQVVHMGEVQPEQNQGNFSLRLRNCQMDPRHFGSSKLSINFTASTLKTGSPGVKGV</sequence>
<proteinExistence type="predicted"/>
<reference evidence="2 3" key="1">
    <citation type="submission" date="2021-07" db="EMBL/GenBank/DDBJ databases">
        <authorList>
            <person name="Palmer J.M."/>
        </authorList>
    </citation>
    <scope>NUCLEOTIDE SEQUENCE [LARGE SCALE GENOMIC DNA]</scope>
    <source>
        <strain evidence="2 3">AT_MEX2019</strain>
        <tissue evidence="2">Muscle</tissue>
    </source>
</reference>
<protein>
    <recommendedName>
        <fullName evidence="1">CDCP1 third and sixth CUB domain-containing protein</fullName>
    </recommendedName>
</protein>
<dbReference type="InterPro" id="IPR038811">
    <property type="entry name" value="CDCP1"/>
</dbReference>
<dbReference type="EMBL" id="JAHUTI010059865">
    <property type="protein sequence ID" value="MED6251459.1"/>
    <property type="molecule type" value="Genomic_DNA"/>
</dbReference>
<evidence type="ECO:0000259" key="1">
    <source>
        <dbReference type="Pfam" id="PF23665"/>
    </source>
</evidence>
<keyword evidence="3" id="KW-1185">Reference proteome</keyword>
<name>A0ABU7BP39_9TELE</name>
<dbReference type="SUPFAM" id="SSF49854">
    <property type="entry name" value="Spermadhesin, CUB domain"/>
    <property type="match status" value="1"/>
</dbReference>
<accession>A0ABU7BP39</accession>
<feature type="domain" description="CDCP1 third and sixth CUB" evidence="1">
    <location>
        <begin position="200"/>
        <end position="297"/>
    </location>
</feature>
<dbReference type="InterPro" id="IPR056266">
    <property type="entry name" value="CDCP1_CUB_3rd_6th"/>
</dbReference>
<dbReference type="PANTHER" id="PTHR14477:SF1">
    <property type="entry name" value="CUB DOMAIN-CONTAINING PROTEIN 1"/>
    <property type="match status" value="1"/>
</dbReference>
<evidence type="ECO:0000313" key="2">
    <source>
        <dbReference type="EMBL" id="MED6251459.1"/>
    </source>
</evidence>
<gene>
    <name evidence="2" type="ORF">ATANTOWER_031075</name>
</gene>
<dbReference type="PANTHER" id="PTHR14477">
    <property type="entry name" value="CUB DOMAIN-CONTAINING PROTEIN 1"/>
    <property type="match status" value="1"/>
</dbReference>
<dbReference type="InterPro" id="IPR035914">
    <property type="entry name" value="Sperma_CUB_dom_sf"/>
</dbReference>
<organism evidence="2 3">
    <name type="scientific">Ataeniobius toweri</name>
    <dbReference type="NCBI Taxonomy" id="208326"/>
    <lineage>
        <taxon>Eukaryota</taxon>
        <taxon>Metazoa</taxon>
        <taxon>Chordata</taxon>
        <taxon>Craniata</taxon>
        <taxon>Vertebrata</taxon>
        <taxon>Euteleostomi</taxon>
        <taxon>Actinopterygii</taxon>
        <taxon>Neopterygii</taxon>
        <taxon>Teleostei</taxon>
        <taxon>Neoteleostei</taxon>
        <taxon>Acanthomorphata</taxon>
        <taxon>Ovalentaria</taxon>
        <taxon>Atherinomorphae</taxon>
        <taxon>Cyprinodontiformes</taxon>
        <taxon>Goodeidae</taxon>
        <taxon>Ataeniobius</taxon>
    </lineage>
</organism>
<dbReference type="Pfam" id="PF23665">
    <property type="entry name" value="CDCP1_CUB_6"/>
    <property type="match status" value="1"/>
</dbReference>
<evidence type="ECO:0000313" key="3">
    <source>
        <dbReference type="Proteomes" id="UP001345963"/>
    </source>
</evidence>
<dbReference type="Gene3D" id="2.60.120.290">
    <property type="entry name" value="Spermadhesin, CUB domain"/>
    <property type="match status" value="1"/>
</dbReference>
<comment type="caution">
    <text evidence="2">The sequence shown here is derived from an EMBL/GenBank/DDBJ whole genome shotgun (WGS) entry which is preliminary data.</text>
</comment>